<dbReference type="PANTHER" id="PTHR30450">
    <property type="entry name" value="ABC TRANSPORTER PERMEASE"/>
    <property type="match status" value="1"/>
</dbReference>
<evidence type="ECO:0000256" key="2">
    <source>
        <dbReference type="ARBA" id="ARBA00022448"/>
    </source>
</evidence>
<gene>
    <name evidence="9" type="ORF">C5Q98_00185</name>
</gene>
<comment type="similarity">
    <text evidence="7">Belongs to the binding-protein-dependent transport system permease family.</text>
</comment>
<comment type="subcellular location">
    <subcellularLocation>
        <location evidence="1 7">Cell membrane</location>
        <topology evidence="1 7">Multi-pass membrane protein</topology>
    </subcellularLocation>
</comment>
<proteinExistence type="inferred from homology"/>
<dbReference type="InterPro" id="IPR035906">
    <property type="entry name" value="MetI-like_sf"/>
</dbReference>
<evidence type="ECO:0000256" key="6">
    <source>
        <dbReference type="ARBA" id="ARBA00023136"/>
    </source>
</evidence>
<evidence type="ECO:0000256" key="4">
    <source>
        <dbReference type="ARBA" id="ARBA00022692"/>
    </source>
</evidence>
<dbReference type="EMBL" id="CP027226">
    <property type="protein sequence ID" value="AVM41742.1"/>
    <property type="molecule type" value="Genomic_DNA"/>
</dbReference>
<evidence type="ECO:0000256" key="3">
    <source>
        <dbReference type="ARBA" id="ARBA00022475"/>
    </source>
</evidence>
<dbReference type="SUPFAM" id="SSF161098">
    <property type="entry name" value="MetI-like"/>
    <property type="match status" value="1"/>
</dbReference>
<keyword evidence="5 7" id="KW-1133">Transmembrane helix</keyword>
<keyword evidence="6 7" id="KW-0472">Membrane</keyword>
<feature type="domain" description="ABC transmembrane type-1" evidence="8">
    <location>
        <begin position="26"/>
        <end position="220"/>
    </location>
</feature>
<dbReference type="InterPro" id="IPR000515">
    <property type="entry name" value="MetI-like"/>
</dbReference>
<keyword evidence="10" id="KW-1185">Reference proteome</keyword>
<dbReference type="AlphaFoldDB" id="A0A2S0KL25"/>
<protein>
    <submittedName>
        <fullName evidence="9">Methionine ABC transporter permease</fullName>
    </submittedName>
</protein>
<evidence type="ECO:0000256" key="1">
    <source>
        <dbReference type="ARBA" id="ARBA00004651"/>
    </source>
</evidence>
<dbReference type="PANTHER" id="PTHR30450:SF1">
    <property type="entry name" value="D-METHIONINE TRANSPORT SYSTEM PERMEASE PROTEIN METI-RELATED"/>
    <property type="match status" value="1"/>
</dbReference>
<organism evidence="9 10">
    <name type="scientific">Fastidiosipila sanguinis</name>
    <dbReference type="NCBI Taxonomy" id="236753"/>
    <lineage>
        <taxon>Bacteria</taxon>
        <taxon>Bacillati</taxon>
        <taxon>Bacillota</taxon>
        <taxon>Clostridia</taxon>
        <taxon>Eubacteriales</taxon>
        <taxon>Oscillospiraceae</taxon>
        <taxon>Fastidiosipila</taxon>
    </lineage>
</organism>
<dbReference type="Proteomes" id="UP000237947">
    <property type="component" value="Chromosome"/>
</dbReference>
<dbReference type="PROSITE" id="PS50928">
    <property type="entry name" value="ABC_TM1"/>
    <property type="match status" value="1"/>
</dbReference>
<evidence type="ECO:0000256" key="5">
    <source>
        <dbReference type="ARBA" id="ARBA00022989"/>
    </source>
</evidence>
<dbReference type="RefSeq" id="WP_106011730.1">
    <property type="nucleotide sequence ID" value="NZ_CP027226.1"/>
</dbReference>
<reference evidence="10" key="1">
    <citation type="submission" date="2018-02" db="EMBL/GenBank/DDBJ databases">
        <authorList>
            <person name="Holder M.E."/>
            <person name="Ajami N.J."/>
            <person name="Petrosino J.F."/>
        </authorList>
    </citation>
    <scope>NUCLEOTIDE SEQUENCE [LARGE SCALE GENOMIC DNA]</scope>
    <source>
        <strain evidence="10">CCUG 47711</strain>
    </source>
</reference>
<keyword evidence="3" id="KW-1003">Cell membrane</keyword>
<evidence type="ECO:0000313" key="10">
    <source>
        <dbReference type="Proteomes" id="UP000237947"/>
    </source>
</evidence>
<evidence type="ECO:0000259" key="8">
    <source>
        <dbReference type="PROSITE" id="PS50928"/>
    </source>
</evidence>
<feature type="transmembrane region" description="Helical" evidence="7">
    <location>
        <begin position="201"/>
        <end position="220"/>
    </location>
</feature>
<name>A0A2S0KL25_9FIRM</name>
<dbReference type="OrthoDB" id="9793490at2"/>
<accession>A0A2S0KL25</accession>
<dbReference type="CDD" id="cd06261">
    <property type="entry name" value="TM_PBP2"/>
    <property type="match status" value="1"/>
</dbReference>
<dbReference type="Pfam" id="PF00528">
    <property type="entry name" value="BPD_transp_1"/>
    <property type="match status" value="1"/>
</dbReference>
<dbReference type="InterPro" id="IPR051322">
    <property type="entry name" value="AA_ABC_Transporter_Permease"/>
</dbReference>
<evidence type="ECO:0000313" key="9">
    <source>
        <dbReference type="EMBL" id="AVM41742.1"/>
    </source>
</evidence>
<keyword evidence="4 7" id="KW-0812">Transmembrane</keyword>
<dbReference type="GO" id="GO:0005886">
    <property type="term" value="C:plasma membrane"/>
    <property type="evidence" value="ECO:0007669"/>
    <property type="project" value="UniProtKB-SubCell"/>
</dbReference>
<feature type="transmembrane region" description="Helical" evidence="7">
    <location>
        <begin position="30"/>
        <end position="54"/>
    </location>
</feature>
<feature type="transmembrane region" description="Helical" evidence="7">
    <location>
        <begin position="75"/>
        <end position="95"/>
    </location>
</feature>
<evidence type="ECO:0000256" key="7">
    <source>
        <dbReference type="RuleBase" id="RU363032"/>
    </source>
</evidence>
<keyword evidence="2 7" id="KW-0813">Transport</keyword>
<dbReference type="Gene3D" id="1.10.3720.10">
    <property type="entry name" value="MetI-like"/>
    <property type="match status" value="1"/>
</dbReference>
<feature type="transmembrane region" description="Helical" evidence="7">
    <location>
        <begin position="159"/>
        <end position="181"/>
    </location>
</feature>
<dbReference type="KEGG" id="fsa:C5Q98_00185"/>
<feature type="transmembrane region" description="Helical" evidence="7">
    <location>
        <begin position="101"/>
        <end position="118"/>
    </location>
</feature>
<dbReference type="GO" id="GO:0048473">
    <property type="term" value="P:D-methionine transmembrane transport"/>
    <property type="evidence" value="ECO:0007669"/>
    <property type="project" value="TreeGrafter"/>
</dbReference>
<sequence length="232" mass="25105">MQNLYQFLEQIIPNVIKIPGELIQASLETIFMTLVTALIAFPLGLGLGVLLVLTMPGGIKENPSLYKFLDKIVNIFRSIPFVILIALLVGVTRLIVGRSTGTLATIVPLVVSTIPFYARQIQNTLILLDKNVIEAAQSMGLSTNQIVFKVYIKEALPDIIRTSAVSLISVIGLTAMAGTVAGGGLGDLAITRGYNRHHHDVTIVATILILLIVFVIQVLADKIADKIDHSKK</sequence>